<dbReference type="GeneID" id="98144432"/>
<dbReference type="RefSeq" id="XP_070885192.1">
    <property type="nucleotide sequence ID" value="XM_071029360.1"/>
</dbReference>
<protein>
    <submittedName>
        <fullName evidence="2">Lipocalin-like domain-containing protein</fullName>
    </submittedName>
</protein>
<comment type="caution">
    <text evidence="2">The sequence shown here is derived from an EMBL/GenBank/DDBJ whole genome shotgun (WGS) entry which is preliminary data.</text>
</comment>
<sequence>MSPASDLREKIVGSWTLVRWTCEPADGAKTQEGYPFGEKAKGTLIYSHDGCVSAQLMRPRIHRKATCTAAGGFLEESQEELAEITKNYLAYAGHFEVAVGADDGQPVLRHHVEICSYPSWIGSVQERQPVFCGEMMELRTQNLFMRNVSW</sequence>
<dbReference type="InterPro" id="IPR024311">
    <property type="entry name" value="Lipocalin-like"/>
</dbReference>
<proteinExistence type="predicted"/>
<name>A0ABR4LNU3_9EURO</name>
<keyword evidence="3" id="KW-1185">Reference proteome</keyword>
<accession>A0ABR4LNU3</accession>
<organism evidence="2 3">
    <name type="scientific">Aspergillus lucknowensis</name>
    <dbReference type="NCBI Taxonomy" id="176173"/>
    <lineage>
        <taxon>Eukaryota</taxon>
        <taxon>Fungi</taxon>
        <taxon>Dikarya</taxon>
        <taxon>Ascomycota</taxon>
        <taxon>Pezizomycotina</taxon>
        <taxon>Eurotiomycetes</taxon>
        <taxon>Eurotiomycetidae</taxon>
        <taxon>Eurotiales</taxon>
        <taxon>Aspergillaceae</taxon>
        <taxon>Aspergillus</taxon>
        <taxon>Aspergillus subgen. Nidulantes</taxon>
    </lineage>
</organism>
<gene>
    <name evidence="2" type="ORF">BJX67DRAFT_355980</name>
</gene>
<dbReference type="Proteomes" id="UP001610432">
    <property type="component" value="Unassembled WGS sequence"/>
</dbReference>
<evidence type="ECO:0000259" key="1">
    <source>
        <dbReference type="Pfam" id="PF13924"/>
    </source>
</evidence>
<evidence type="ECO:0000313" key="3">
    <source>
        <dbReference type="Proteomes" id="UP001610432"/>
    </source>
</evidence>
<dbReference type="EMBL" id="JBFXLQ010000026">
    <property type="protein sequence ID" value="KAL2866213.1"/>
    <property type="molecule type" value="Genomic_DNA"/>
</dbReference>
<dbReference type="Pfam" id="PF13924">
    <property type="entry name" value="Lipocalin_5"/>
    <property type="match status" value="1"/>
</dbReference>
<reference evidence="2 3" key="1">
    <citation type="submission" date="2024-07" db="EMBL/GenBank/DDBJ databases">
        <title>Section-level genome sequencing and comparative genomics of Aspergillus sections Usti and Cavernicolus.</title>
        <authorList>
            <consortium name="Lawrence Berkeley National Laboratory"/>
            <person name="Nybo J.L."/>
            <person name="Vesth T.C."/>
            <person name="Theobald S."/>
            <person name="Frisvad J.C."/>
            <person name="Larsen T.O."/>
            <person name="Kjaerboelling I."/>
            <person name="Rothschild-Mancinelli K."/>
            <person name="Lyhne E.K."/>
            <person name="Kogle M.E."/>
            <person name="Barry K."/>
            <person name="Clum A."/>
            <person name="Na H."/>
            <person name="Ledsgaard L."/>
            <person name="Lin J."/>
            <person name="Lipzen A."/>
            <person name="Kuo A."/>
            <person name="Riley R."/>
            <person name="Mondo S."/>
            <person name="Labutti K."/>
            <person name="Haridas S."/>
            <person name="Pangalinan J."/>
            <person name="Salamov A.A."/>
            <person name="Simmons B.A."/>
            <person name="Magnuson J.K."/>
            <person name="Chen J."/>
            <person name="Drula E."/>
            <person name="Henrissat B."/>
            <person name="Wiebenga A."/>
            <person name="Lubbers R.J."/>
            <person name="Gomes A.C."/>
            <person name="Macurrencykelacurrency M.R."/>
            <person name="Stajich J."/>
            <person name="Grigoriev I.V."/>
            <person name="Mortensen U.H."/>
            <person name="De Vries R.P."/>
            <person name="Baker S.E."/>
            <person name="Andersen M.R."/>
        </authorList>
    </citation>
    <scope>NUCLEOTIDE SEQUENCE [LARGE SCALE GENOMIC DNA]</scope>
    <source>
        <strain evidence="2 3">CBS 449.75</strain>
    </source>
</reference>
<evidence type="ECO:0000313" key="2">
    <source>
        <dbReference type="EMBL" id="KAL2866213.1"/>
    </source>
</evidence>
<feature type="domain" description="Lipocalin-like" evidence="1">
    <location>
        <begin position="12"/>
        <end position="143"/>
    </location>
</feature>